<proteinExistence type="predicted"/>
<dbReference type="Proteomes" id="UP000887013">
    <property type="component" value="Unassembled WGS sequence"/>
</dbReference>
<dbReference type="EMBL" id="BMAW01013291">
    <property type="protein sequence ID" value="GFT33069.1"/>
    <property type="molecule type" value="Genomic_DNA"/>
</dbReference>
<gene>
    <name evidence="4" type="ORF">NPIL_125012</name>
    <name evidence="3" type="ORF">NPIL_391242</name>
    <name evidence="2" type="ORF">NPIL_664801</name>
    <name evidence="1" type="ORF">NPIL_85191</name>
</gene>
<protein>
    <submittedName>
        <fullName evidence="4">Uncharacterized protein</fullName>
    </submittedName>
</protein>
<evidence type="ECO:0000313" key="3">
    <source>
        <dbReference type="EMBL" id="GFT70214.1"/>
    </source>
</evidence>
<dbReference type="EMBL" id="BMAW01116331">
    <property type="protein sequence ID" value="GFT70214.1"/>
    <property type="molecule type" value="Genomic_DNA"/>
</dbReference>
<dbReference type="EMBL" id="BMAW01042939">
    <property type="protein sequence ID" value="GFS36861.1"/>
    <property type="molecule type" value="Genomic_DNA"/>
</dbReference>
<reference evidence="4" key="1">
    <citation type="submission" date="2020-08" db="EMBL/GenBank/DDBJ databases">
        <title>Multicomponent nature underlies the extraordinary mechanical properties of spider dragline silk.</title>
        <authorList>
            <person name="Kono N."/>
            <person name="Nakamura H."/>
            <person name="Mori M."/>
            <person name="Yoshida Y."/>
            <person name="Ohtoshi R."/>
            <person name="Malay A.D."/>
            <person name="Moran D.A.P."/>
            <person name="Tomita M."/>
            <person name="Numata K."/>
            <person name="Arakawa K."/>
        </authorList>
    </citation>
    <scope>NUCLEOTIDE SEQUENCE</scope>
</reference>
<evidence type="ECO:0000313" key="5">
    <source>
        <dbReference type="Proteomes" id="UP000887013"/>
    </source>
</evidence>
<evidence type="ECO:0000313" key="1">
    <source>
        <dbReference type="EMBL" id="GFS36861.1"/>
    </source>
</evidence>
<organism evidence="4 5">
    <name type="scientific">Nephila pilipes</name>
    <name type="common">Giant wood spider</name>
    <name type="synonym">Nephila maculata</name>
    <dbReference type="NCBI Taxonomy" id="299642"/>
    <lineage>
        <taxon>Eukaryota</taxon>
        <taxon>Metazoa</taxon>
        <taxon>Ecdysozoa</taxon>
        <taxon>Arthropoda</taxon>
        <taxon>Chelicerata</taxon>
        <taxon>Arachnida</taxon>
        <taxon>Araneae</taxon>
        <taxon>Araneomorphae</taxon>
        <taxon>Entelegynae</taxon>
        <taxon>Araneoidea</taxon>
        <taxon>Nephilidae</taxon>
        <taxon>Nephila</taxon>
    </lineage>
</organism>
<name>A0A8X6Q235_NEPPI</name>
<evidence type="ECO:0000313" key="2">
    <source>
        <dbReference type="EMBL" id="GFT33069.1"/>
    </source>
</evidence>
<keyword evidence="5" id="KW-1185">Reference proteome</keyword>
<sequence length="85" mass="9894">MIFMGLLHAIQKFSNEESFRNELEEVVGNYCDVMKGSNIENFLGMMIQEKGQTDSFILYREVHSIWTTKEDICNAARDNEFYLCG</sequence>
<evidence type="ECO:0000313" key="4">
    <source>
        <dbReference type="EMBL" id="GFU02199.1"/>
    </source>
</evidence>
<accession>A0A8X6Q235</accession>
<dbReference type="EMBL" id="BMAW01076582">
    <property type="protein sequence ID" value="GFU02199.1"/>
    <property type="molecule type" value="Genomic_DNA"/>
</dbReference>
<comment type="caution">
    <text evidence="4">The sequence shown here is derived from an EMBL/GenBank/DDBJ whole genome shotgun (WGS) entry which is preliminary data.</text>
</comment>
<dbReference type="AlphaFoldDB" id="A0A8X6Q235"/>